<accession>A0A347ZVW0</accession>
<reference evidence="11 12" key="1">
    <citation type="submission" date="2018-08" db="EMBL/GenBank/DDBJ databases">
        <title>Genomic Encyclopedia of Type Strains, Phase IV (KMG-IV): sequencing the most valuable type-strain genomes for metagenomic binning, comparative biology and taxonomic classification.</title>
        <authorList>
            <person name="Goeker M."/>
        </authorList>
    </citation>
    <scope>NUCLEOTIDE SEQUENCE [LARGE SCALE GENOMIC DNA]</scope>
    <source>
        <strain evidence="11 12">DSM 23923</strain>
    </source>
</reference>
<feature type="domain" description="ABC transmembrane type-2" evidence="10">
    <location>
        <begin position="61"/>
        <end position="281"/>
    </location>
</feature>
<sequence length="289" mass="32725">MVSGKQSVEERSVTRTEARKIIIRPTSGWAALNLRDLWVYRELVYFMTWRDLKVRYKQTALGAAWAILQPFLTMVVFSIFFGNLAGVPSDGVPYPIFSYTALIPWTLFSKALQDASRSLVNSSHMITKVYFPRMILPLASVLAGIVDFLIAFVVLLAMMAFYHVVPTANIWTIPLFLILALITATGVSLWLSALNVLYRDINYVLPFLTQFWMYITPIAYPSSMVPEKWRLLYAVNPMTGVVEGFRWALLGSGEAPGMMTLVSTLVAIVLLVSGMFYFKRMERLFADMV</sequence>
<keyword evidence="12" id="KW-1185">Reference proteome</keyword>
<dbReference type="GO" id="GO:0015920">
    <property type="term" value="P:lipopolysaccharide transport"/>
    <property type="evidence" value="ECO:0007669"/>
    <property type="project" value="TreeGrafter"/>
</dbReference>
<comment type="caution">
    <text evidence="11">The sequence shown here is derived from an EMBL/GenBank/DDBJ whole genome shotgun (WGS) entry which is preliminary data.</text>
</comment>
<dbReference type="InterPro" id="IPR047817">
    <property type="entry name" value="ABC2_TM_bact-type"/>
</dbReference>
<comment type="similarity">
    <text evidence="2 9">Belongs to the ABC-2 integral membrane protein family.</text>
</comment>
<dbReference type="PROSITE" id="PS51012">
    <property type="entry name" value="ABC_TM2"/>
    <property type="match status" value="1"/>
</dbReference>
<evidence type="ECO:0000313" key="11">
    <source>
        <dbReference type="EMBL" id="REG07137.1"/>
    </source>
</evidence>
<dbReference type="GO" id="GO:0140359">
    <property type="term" value="F:ABC-type transporter activity"/>
    <property type="evidence" value="ECO:0007669"/>
    <property type="project" value="InterPro"/>
</dbReference>
<feature type="transmembrane region" description="Helical" evidence="9">
    <location>
        <begin position="203"/>
        <end position="220"/>
    </location>
</feature>
<evidence type="ECO:0000256" key="1">
    <source>
        <dbReference type="ARBA" id="ARBA00004429"/>
    </source>
</evidence>
<feature type="transmembrane region" description="Helical" evidence="9">
    <location>
        <begin position="60"/>
        <end position="82"/>
    </location>
</feature>
<dbReference type="OrthoDB" id="9786910at2"/>
<dbReference type="GO" id="GO:0005886">
    <property type="term" value="C:plasma membrane"/>
    <property type="evidence" value="ECO:0007669"/>
    <property type="project" value="UniProtKB-SubCell"/>
</dbReference>
<organism evidence="11 12">
    <name type="scientific">Pelolinea submarina</name>
    <dbReference type="NCBI Taxonomy" id="913107"/>
    <lineage>
        <taxon>Bacteria</taxon>
        <taxon>Bacillati</taxon>
        <taxon>Chloroflexota</taxon>
        <taxon>Anaerolineae</taxon>
        <taxon>Anaerolineales</taxon>
        <taxon>Anaerolineaceae</taxon>
        <taxon>Pelolinea</taxon>
    </lineage>
</organism>
<keyword evidence="8 9" id="KW-0472">Membrane</keyword>
<gene>
    <name evidence="11" type="ORF">DFR64_2341</name>
</gene>
<protein>
    <recommendedName>
        <fullName evidence="9">Transport permease protein</fullName>
    </recommendedName>
</protein>
<evidence type="ECO:0000313" key="12">
    <source>
        <dbReference type="Proteomes" id="UP000256388"/>
    </source>
</evidence>
<keyword evidence="6 9" id="KW-0812">Transmembrane</keyword>
<dbReference type="RefSeq" id="WP_116225614.1">
    <property type="nucleotide sequence ID" value="NZ_AP018437.1"/>
</dbReference>
<feature type="transmembrane region" description="Helical" evidence="9">
    <location>
        <begin position="94"/>
        <end position="113"/>
    </location>
</feature>
<name>A0A347ZVW0_9CHLR</name>
<evidence type="ECO:0000256" key="3">
    <source>
        <dbReference type="ARBA" id="ARBA00022448"/>
    </source>
</evidence>
<keyword evidence="7 9" id="KW-1133">Transmembrane helix</keyword>
<evidence type="ECO:0000256" key="9">
    <source>
        <dbReference type="RuleBase" id="RU361157"/>
    </source>
</evidence>
<keyword evidence="4 9" id="KW-1003">Cell membrane</keyword>
<proteinExistence type="inferred from homology"/>
<evidence type="ECO:0000256" key="6">
    <source>
        <dbReference type="ARBA" id="ARBA00022692"/>
    </source>
</evidence>
<dbReference type="Proteomes" id="UP000256388">
    <property type="component" value="Unassembled WGS sequence"/>
</dbReference>
<dbReference type="AlphaFoldDB" id="A0A347ZVW0"/>
<evidence type="ECO:0000256" key="5">
    <source>
        <dbReference type="ARBA" id="ARBA00022519"/>
    </source>
</evidence>
<dbReference type="PANTHER" id="PTHR30413">
    <property type="entry name" value="INNER MEMBRANE TRANSPORT PERMEASE"/>
    <property type="match status" value="1"/>
</dbReference>
<dbReference type="PANTHER" id="PTHR30413:SF8">
    <property type="entry name" value="TRANSPORT PERMEASE PROTEIN"/>
    <property type="match status" value="1"/>
</dbReference>
<dbReference type="EMBL" id="QUMS01000003">
    <property type="protein sequence ID" value="REG07137.1"/>
    <property type="molecule type" value="Genomic_DNA"/>
</dbReference>
<feature type="transmembrane region" description="Helical" evidence="9">
    <location>
        <begin position="257"/>
        <end position="278"/>
    </location>
</feature>
<evidence type="ECO:0000256" key="2">
    <source>
        <dbReference type="ARBA" id="ARBA00007783"/>
    </source>
</evidence>
<feature type="transmembrane region" description="Helical" evidence="9">
    <location>
        <begin position="168"/>
        <end position="191"/>
    </location>
</feature>
<feature type="transmembrane region" description="Helical" evidence="9">
    <location>
        <begin position="134"/>
        <end position="162"/>
    </location>
</feature>
<comment type="subcellular location">
    <subcellularLocation>
        <location evidence="1">Cell inner membrane</location>
        <topology evidence="1">Multi-pass membrane protein</topology>
    </subcellularLocation>
    <subcellularLocation>
        <location evidence="9">Cell membrane</location>
        <topology evidence="9">Multi-pass membrane protein</topology>
    </subcellularLocation>
</comment>
<keyword evidence="5" id="KW-0997">Cell inner membrane</keyword>
<evidence type="ECO:0000256" key="8">
    <source>
        <dbReference type="ARBA" id="ARBA00023136"/>
    </source>
</evidence>
<evidence type="ECO:0000256" key="4">
    <source>
        <dbReference type="ARBA" id="ARBA00022475"/>
    </source>
</evidence>
<dbReference type="Pfam" id="PF01061">
    <property type="entry name" value="ABC2_membrane"/>
    <property type="match status" value="1"/>
</dbReference>
<dbReference type="InterPro" id="IPR013525">
    <property type="entry name" value="ABC2_TM"/>
</dbReference>
<keyword evidence="3 9" id="KW-0813">Transport</keyword>
<evidence type="ECO:0000259" key="10">
    <source>
        <dbReference type="PROSITE" id="PS51012"/>
    </source>
</evidence>
<evidence type="ECO:0000256" key="7">
    <source>
        <dbReference type="ARBA" id="ARBA00022989"/>
    </source>
</evidence>